<organism evidence="3 4">
    <name type="scientific">Periophthalmus magnuspinnatus</name>
    <dbReference type="NCBI Taxonomy" id="409849"/>
    <lineage>
        <taxon>Eukaryota</taxon>
        <taxon>Metazoa</taxon>
        <taxon>Chordata</taxon>
        <taxon>Craniata</taxon>
        <taxon>Vertebrata</taxon>
        <taxon>Euteleostomi</taxon>
        <taxon>Actinopterygii</taxon>
        <taxon>Neopterygii</taxon>
        <taxon>Teleostei</taxon>
        <taxon>Neoteleostei</taxon>
        <taxon>Acanthomorphata</taxon>
        <taxon>Gobiaria</taxon>
        <taxon>Gobiiformes</taxon>
        <taxon>Gobioidei</taxon>
        <taxon>Gobiidae</taxon>
        <taxon>Oxudercinae</taxon>
        <taxon>Periophthalmus</taxon>
    </lineage>
</organism>
<keyword evidence="1" id="KW-0175">Coiled coil</keyword>
<dbReference type="GO" id="GO:0031122">
    <property type="term" value="P:cytoplasmic microtubule organization"/>
    <property type="evidence" value="ECO:0007669"/>
    <property type="project" value="TreeGrafter"/>
</dbReference>
<evidence type="ECO:0008006" key="5">
    <source>
        <dbReference type="Google" id="ProtNLM"/>
    </source>
</evidence>
<dbReference type="SUPFAM" id="SSF116907">
    <property type="entry name" value="Hook domain"/>
    <property type="match status" value="1"/>
</dbReference>
<dbReference type="GO" id="GO:0005813">
    <property type="term" value="C:centrosome"/>
    <property type="evidence" value="ECO:0007669"/>
    <property type="project" value="TreeGrafter"/>
</dbReference>
<proteinExistence type="predicted"/>
<dbReference type="GO" id="GO:0008017">
    <property type="term" value="F:microtubule binding"/>
    <property type="evidence" value="ECO:0007669"/>
    <property type="project" value="TreeGrafter"/>
</dbReference>
<keyword evidence="4" id="KW-1185">Reference proteome</keyword>
<dbReference type="Gene3D" id="1.10.418.10">
    <property type="entry name" value="Calponin-like domain"/>
    <property type="match status" value="1"/>
</dbReference>
<dbReference type="PANTHER" id="PTHR18947:SF31">
    <property type="entry name" value="PROTEIN DAPLE"/>
    <property type="match status" value="1"/>
</dbReference>
<accession>A0A3B3ZGA7</accession>
<dbReference type="InterPro" id="IPR036872">
    <property type="entry name" value="CH_dom_sf"/>
</dbReference>
<protein>
    <recommendedName>
        <fullName evidence="5">Coiled-coil domain containing 88C</fullName>
    </recommendedName>
</protein>
<dbReference type="PANTHER" id="PTHR18947">
    <property type="entry name" value="HOOK PROTEINS"/>
    <property type="match status" value="1"/>
</dbReference>
<feature type="coiled-coil region" evidence="1">
    <location>
        <begin position="377"/>
        <end position="421"/>
    </location>
</feature>
<dbReference type="Proteomes" id="UP000261520">
    <property type="component" value="Unplaced"/>
</dbReference>
<sequence length="745" mass="87944">MNHETLQQLIVMPLPNILCIAKDPISGKHEVCHCKTFQTLNQTQTHILLFCFQCERKEEMIEKIKLLDIETQAAIVSHIQEVTHNQLNVLDLSWLEAESELVHEELEPMSRNMAASLRQLIDQRDKANEVIVDLTQERDYLYVTLSNGPSSVNMPGLTEEKHHLSVELADTKAKLRRYRQELEEKTEQLMDSKHEVERLDQELQRMRQEHQSLSCEARSARVYRDEVDSLRERASRVDRLEAELMRCKEKLNDVHFYKTRVEELRDDNQTLMETKVLLEEQLSASRGRCDKLHTLEKDNLLLRAKISDLEMERENERRRLEELVEENMLLEIGQKQSMNESAHLGWELEQLSKNHDSNTETRKSLVHELNECVSSRVLKLEKENRELQTSIERLKEDNHSLQEKQLHAQELDRENQSLSNKVLFIYCVKDKIMTNQDMESLGEEILKEKQGVEREMHILKAEKDRQILELESEKKHLSDAMAALQERAQANSEARVREVETENRQLHRKITESSSKLVTMETQLKLANEEVQRVKSKASRCEEVEREAVRLERSRDALNREVTSLHACSERSEALEKQVSSLEQEVHRLKCEAEESQKELHRLGKHESEHSLLAKENLELRCSMENLRSTTARLSSLQEEHQEVQKERQELRRKLEEAQDLAQGEKKRAERLEANMASLNHEKHRLEEDLERQKEEREETERENQEMKSREEELRRELQKLLQQEHTMEDRYLCNVFIISSCLYV</sequence>
<evidence type="ECO:0000313" key="4">
    <source>
        <dbReference type="Proteomes" id="UP000261520"/>
    </source>
</evidence>
<feature type="coiled-coil region" evidence="1">
    <location>
        <begin position="161"/>
        <end position="333"/>
    </location>
</feature>
<reference evidence="3" key="1">
    <citation type="submission" date="2025-08" db="UniProtKB">
        <authorList>
            <consortium name="Ensembl"/>
        </authorList>
    </citation>
    <scope>IDENTIFICATION</scope>
</reference>
<evidence type="ECO:0000256" key="2">
    <source>
        <dbReference type="SAM" id="MobiDB-lite"/>
    </source>
</evidence>
<dbReference type="AlphaFoldDB" id="A0A3B3ZGA7"/>
<evidence type="ECO:0000313" key="3">
    <source>
        <dbReference type="Ensembl" id="ENSPMGP00000003599.1"/>
    </source>
</evidence>
<dbReference type="Ensembl" id="ENSPMGT00000003821.1">
    <property type="protein sequence ID" value="ENSPMGP00000003599.1"/>
    <property type="gene ID" value="ENSPMGG00000003093.1"/>
</dbReference>
<name>A0A3B3ZGA7_9GOBI</name>
<dbReference type="GO" id="GO:0005737">
    <property type="term" value="C:cytoplasm"/>
    <property type="evidence" value="ECO:0007669"/>
    <property type="project" value="TreeGrafter"/>
</dbReference>
<evidence type="ECO:0000256" key="1">
    <source>
        <dbReference type="SAM" id="Coils"/>
    </source>
</evidence>
<dbReference type="GO" id="GO:0030705">
    <property type="term" value="P:cytoskeleton-dependent intracellular transport"/>
    <property type="evidence" value="ECO:0007669"/>
    <property type="project" value="TreeGrafter"/>
</dbReference>
<reference evidence="3" key="2">
    <citation type="submission" date="2025-09" db="UniProtKB">
        <authorList>
            <consortium name="Ensembl"/>
        </authorList>
    </citation>
    <scope>IDENTIFICATION</scope>
</reference>
<feature type="region of interest" description="Disordered" evidence="2">
    <location>
        <begin position="681"/>
        <end position="713"/>
    </location>
</feature>
<dbReference type="STRING" id="409849.ENSPMGP00000003599"/>
<dbReference type="GO" id="GO:0051959">
    <property type="term" value="F:dynein light intermediate chain binding"/>
    <property type="evidence" value="ECO:0007669"/>
    <property type="project" value="TreeGrafter"/>
</dbReference>